<dbReference type="InterPro" id="IPR057670">
    <property type="entry name" value="SH3_retrovirus"/>
</dbReference>
<dbReference type="Pfam" id="PF25597">
    <property type="entry name" value="SH3_retrovirus"/>
    <property type="match status" value="1"/>
</dbReference>
<name>A0ABQ5A5U2_9ASTR</name>
<feature type="domain" description="Retroviral polymerase SH3-like" evidence="2">
    <location>
        <begin position="16"/>
        <end position="70"/>
    </location>
</feature>
<comment type="caution">
    <text evidence="3">The sequence shown here is derived from an EMBL/GenBank/DDBJ whole genome shotgun (WGS) entry which is preliminary data.</text>
</comment>
<dbReference type="EMBL" id="BQNB010011890">
    <property type="protein sequence ID" value="GJS96490.1"/>
    <property type="molecule type" value="Genomic_DNA"/>
</dbReference>
<gene>
    <name evidence="3" type="ORF">Tco_0803458</name>
</gene>
<reference evidence="3" key="2">
    <citation type="submission" date="2022-01" db="EMBL/GenBank/DDBJ databases">
        <authorList>
            <person name="Yamashiro T."/>
            <person name="Shiraishi A."/>
            <person name="Satake H."/>
            <person name="Nakayama K."/>
        </authorList>
    </citation>
    <scope>NUCLEOTIDE SEQUENCE</scope>
</reference>
<feature type="compositionally biased region" description="Low complexity" evidence="1">
    <location>
        <begin position="162"/>
        <end position="179"/>
    </location>
</feature>
<evidence type="ECO:0000256" key="1">
    <source>
        <dbReference type="SAM" id="MobiDB-lite"/>
    </source>
</evidence>
<evidence type="ECO:0000313" key="3">
    <source>
        <dbReference type="EMBL" id="GJS96490.1"/>
    </source>
</evidence>
<organism evidence="3 4">
    <name type="scientific">Tanacetum coccineum</name>
    <dbReference type="NCBI Taxonomy" id="301880"/>
    <lineage>
        <taxon>Eukaryota</taxon>
        <taxon>Viridiplantae</taxon>
        <taxon>Streptophyta</taxon>
        <taxon>Embryophyta</taxon>
        <taxon>Tracheophyta</taxon>
        <taxon>Spermatophyta</taxon>
        <taxon>Magnoliopsida</taxon>
        <taxon>eudicotyledons</taxon>
        <taxon>Gunneridae</taxon>
        <taxon>Pentapetalae</taxon>
        <taxon>asterids</taxon>
        <taxon>campanulids</taxon>
        <taxon>Asterales</taxon>
        <taxon>Asteraceae</taxon>
        <taxon>Asteroideae</taxon>
        <taxon>Anthemideae</taxon>
        <taxon>Anthemidinae</taxon>
        <taxon>Tanacetum</taxon>
    </lineage>
</organism>
<protein>
    <submittedName>
        <fullName evidence="3">Retrovirus-related pol polyprotein from transposon TNT 1-94</fullName>
    </submittedName>
</protein>
<evidence type="ECO:0000313" key="4">
    <source>
        <dbReference type="Proteomes" id="UP001151760"/>
    </source>
</evidence>
<feature type="compositionally biased region" description="Polar residues" evidence="1">
    <location>
        <begin position="151"/>
        <end position="161"/>
    </location>
</feature>
<keyword evidence="4" id="KW-1185">Reference proteome</keyword>
<dbReference type="Proteomes" id="UP001151760">
    <property type="component" value="Unassembled WGS sequence"/>
</dbReference>
<feature type="compositionally biased region" description="Basic and acidic residues" evidence="1">
    <location>
        <begin position="189"/>
        <end position="204"/>
    </location>
</feature>
<sequence length="204" mass="22591">MHDKKSDLSFLHVFSSLCYPTNDSEDLGKLNSKADIGIFVGYAAVKKAFRIYNRRTQKIMETIHVTFDELIAMASEQFCSGRGLQVMTPTTSSSGLIPNHVPQQPFNPPNIYDWDYLFQHMFNEYFNPPQSAISPIPVATAPRVVEIAGSPSSTTIDQDVPSSSTSSTNQQQQSSIISQGVEEPIPNAHFDDPCHEPLHDVSTS</sequence>
<feature type="region of interest" description="Disordered" evidence="1">
    <location>
        <begin position="151"/>
        <end position="204"/>
    </location>
</feature>
<proteinExistence type="predicted"/>
<reference evidence="3" key="1">
    <citation type="journal article" date="2022" name="Int. J. Mol. Sci.">
        <title>Draft Genome of Tanacetum Coccineum: Genomic Comparison of Closely Related Tanacetum-Family Plants.</title>
        <authorList>
            <person name="Yamashiro T."/>
            <person name="Shiraishi A."/>
            <person name="Nakayama K."/>
            <person name="Satake H."/>
        </authorList>
    </citation>
    <scope>NUCLEOTIDE SEQUENCE</scope>
</reference>
<accession>A0ABQ5A5U2</accession>
<evidence type="ECO:0000259" key="2">
    <source>
        <dbReference type="Pfam" id="PF25597"/>
    </source>
</evidence>